<sequence length="182" mass="19885">MAKPLQRFNPWPIVLYHNKANRAEGEDKATRPELLLMYGLPTLIGAVFVVFRVRLGGVPQLLAATSLLVGVMISVFVFLANLRVKVHEVAEFKERRSLRKLIASSAVGALYVSSVSMTLSLCLALIASVPALGNPGFISFISSAIAAWLLVHLVVSLASVLRRLFGIYVTMFRSDFSAELDP</sequence>
<reference evidence="2" key="1">
    <citation type="submission" date="2022-08" db="EMBL/GenBank/DDBJ databases">
        <authorList>
            <person name="Tistechok S."/>
            <person name="Samborskyy M."/>
            <person name="Roman I."/>
        </authorList>
    </citation>
    <scope>NUCLEOTIDE SEQUENCE</scope>
    <source>
        <strain evidence="2">DSM 103496</strain>
    </source>
</reference>
<keyword evidence="1" id="KW-0812">Transmembrane</keyword>
<dbReference type="Proteomes" id="UP001141259">
    <property type="component" value="Unassembled WGS sequence"/>
</dbReference>
<evidence type="ECO:0000313" key="2">
    <source>
        <dbReference type="EMBL" id="MCS7480746.1"/>
    </source>
</evidence>
<dbReference type="RefSeq" id="WP_259626240.1">
    <property type="nucleotide sequence ID" value="NZ_JANYMP010000015.1"/>
</dbReference>
<name>A0A9X2VQB4_9PSEU</name>
<evidence type="ECO:0000313" key="3">
    <source>
        <dbReference type="Proteomes" id="UP001141259"/>
    </source>
</evidence>
<feature type="transmembrane region" description="Helical" evidence="1">
    <location>
        <begin position="101"/>
        <end position="126"/>
    </location>
</feature>
<gene>
    <name evidence="2" type="ORF">NZH93_28145</name>
</gene>
<accession>A0A9X2VQB4</accession>
<feature type="transmembrane region" description="Helical" evidence="1">
    <location>
        <begin position="138"/>
        <end position="161"/>
    </location>
</feature>
<protein>
    <submittedName>
        <fullName evidence="2">Uncharacterized protein</fullName>
    </submittedName>
</protein>
<comment type="caution">
    <text evidence="2">The sequence shown here is derived from an EMBL/GenBank/DDBJ whole genome shotgun (WGS) entry which is preliminary data.</text>
</comment>
<dbReference type="EMBL" id="JANYMP010000015">
    <property type="protein sequence ID" value="MCS7480746.1"/>
    <property type="molecule type" value="Genomic_DNA"/>
</dbReference>
<feature type="transmembrane region" description="Helical" evidence="1">
    <location>
        <begin position="61"/>
        <end position="80"/>
    </location>
</feature>
<keyword evidence="1" id="KW-1133">Transmembrane helix</keyword>
<proteinExistence type="predicted"/>
<feature type="transmembrane region" description="Helical" evidence="1">
    <location>
        <begin position="35"/>
        <end position="55"/>
    </location>
</feature>
<organism evidence="2 3">
    <name type="scientific">Umezawaea endophytica</name>
    <dbReference type="NCBI Taxonomy" id="1654476"/>
    <lineage>
        <taxon>Bacteria</taxon>
        <taxon>Bacillati</taxon>
        <taxon>Actinomycetota</taxon>
        <taxon>Actinomycetes</taxon>
        <taxon>Pseudonocardiales</taxon>
        <taxon>Pseudonocardiaceae</taxon>
        <taxon>Umezawaea</taxon>
    </lineage>
</organism>
<evidence type="ECO:0000256" key="1">
    <source>
        <dbReference type="SAM" id="Phobius"/>
    </source>
</evidence>
<dbReference type="AlphaFoldDB" id="A0A9X2VQB4"/>
<keyword evidence="1" id="KW-0472">Membrane</keyword>
<keyword evidence="3" id="KW-1185">Reference proteome</keyword>